<comment type="subcellular location">
    <subcellularLocation>
        <location evidence="1">Cell membrane</location>
        <topology evidence="1">Multi-pass membrane protein</topology>
    </subcellularLocation>
</comment>
<dbReference type="OrthoDB" id="9804822at2"/>
<dbReference type="Proteomes" id="UP000242847">
    <property type="component" value="Unassembled WGS sequence"/>
</dbReference>
<dbReference type="PANTHER" id="PTHR30086:SF20">
    <property type="entry name" value="ARGININE EXPORTER PROTEIN ARGO-RELATED"/>
    <property type="match status" value="1"/>
</dbReference>
<dbReference type="Pfam" id="PF01810">
    <property type="entry name" value="LysE"/>
    <property type="match status" value="1"/>
</dbReference>
<keyword evidence="8" id="KW-1185">Reference proteome</keyword>
<evidence type="ECO:0000256" key="1">
    <source>
        <dbReference type="ARBA" id="ARBA00004651"/>
    </source>
</evidence>
<dbReference type="AlphaFoldDB" id="A0A1S8DHV4"/>
<dbReference type="GO" id="GO:0015171">
    <property type="term" value="F:amino acid transmembrane transporter activity"/>
    <property type="evidence" value="ECO:0007669"/>
    <property type="project" value="TreeGrafter"/>
</dbReference>
<gene>
    <name evidence="7" type="ORF">BXT89_08090</name>
</gene>
<evidence type="ECO:0000256" key="3">
    <source>
        <dbReference type="ARBA" id="ARBA00022692"/>
    </source>
</evidence>
<evidence type="ECO:0000256" key="4">
    <source>
        <dbReference type="ARBA" id="ARBA00022989"/>
    </source>
</evidence>
<feature type="transmembrane region" description="Helical" evidence="6">
    <location>
        <begin position="144"/>
        <end position="165"/>
    </location>
</feature>
<dbReference type="RefSeq" id="WP_083726502.1">
    <property type="nucleotide sequence ID" value="NZ_FOUD01000006.1"/>
</dbReference>
<feature type="transmembrane region" description="Helical" evidence="6">
    <location>
        <begin position="6"/>
        <end position="26"/>
    </location>
</feature>
<accession>A0A1S8DHV4</accession>
<comment type="caution">
    <text evidence="7">The sequence shown here is derived from an EMBL/GenBank/DDBJ whole genome shotgun (WGS) entry which is preliminary data.</text>
</comment>
<organism evidence="7 8">
    <name type="scientific">Halopseudomonas pachastrellae</name>
    <dbReference type="NCBI Taxonomy" id="254161"/>
    <lineage>
        <taxon>Bacteria</taxon>
        <taxon>Pseudomonadati</taxon>
        <taxon>Pseudomonadota</taxon>
        <taxon>Gammaproteobacteria</taxon>
        <taxon>Pseudomonadales</taxon>
        <taxon>Pseudomonadaceae</taxon>
        <taxon>Halopseudomonas</taxon>
    </lineage>
</organism>
<dbReference type="STRING" id="254161.SAMN05216256_10639"/>
<dbReference type="GO" id="GO:0005886">
    <property type="term" value="C:plasma membrane"/>
    <property type="evidence" value="ECO:0007669"/>
    <property type="project" value="UniProtKB-SubCell"/>
</dbReference>
<keyword evidence="5 6" id="KW-0472">Membrane</keyword>
<sequence>MTELWMFVGALAVAYLVPGPDMLLLLQTAASHSRWQSAGTIAGLALARAAHVALAGLGLAALLQTAPWTFNAVRLFGAVYLIWLGVSIWRAPSLVPQVGAARRSPTVWAAFWRGLLTNISNPKALLFCSVLLPQFIDPHGGSVAWQFTLLGIILLLIGVCFDLVYVASGRLMGGWLRERPRLQQLQRWAFGALLVGFGARLVF</sequence>
<proteinExistence type="predicted"/>
<name>A0A1S8DHV4_9GAMM</name>
<keyword evidence="2" id="KW-1003">Cell membrane</keyword>
<dbReference type="InterPro" id="IPR001123">
    <property type="entry name" value="LeuE-type"/>
</dbReference>
<evidence type="ECO:0000256" key="2">
    <source>
        <dbReference type="ARBA" id="ARBA00022475"/>
    </source>
</evidence>
<keyword evidence="4 6" id="KW-1133">Transmembrane helix</keyword>
<keyword evidence="3 6" id="KW-0812">Transmembrane</keyword>
<feature type="transmembrane region" description="Helical" evidence="6">
    <location>
        <begin position="68"/>
        <end position="89"/>
    </location>
</feature>
<dbReference type="PANTHER" id="PTHR30086">
    <property type="entry name" value="ARGININE EXPORTER PROTEIN ARGO"/>
    <property type="match status" value="1"/>
</dbReference>
<dbReference type="EMBL" id="MUBC01000014">
    <property type="protein sequence ID" value="ONM44366.1"/>
    <property type="molecule type" value="Genomic_DNA"/>
</dbReference>
<feature type="transmembrane region" description="Helical" evidence="6">
    <location>
        <begin position="38"/>
        <end position="62"/>
    </location>
</feature>
<reference evidence="7 8" key="1">
    <citation type="submission" date="2017-01" db="EMBL/GenBank/DDBJ databases">
        <title>Draft genome sequence of Pseudomonas pachastrellae type strain CCUG 46540T from a deep sea.</title>
        <authorList>
            <person name="Gomila M."/>
            <person name="Mulet M."/>
            <person name="Lalucat J."/>
            <person name="Garcia-Valdes E."/>
        </authorList>
    </citation>
    <scope>NUCLEOTIDE SEQUENCE [LARGE SCALE GENOMIC DNA]</scope>
    <source>
        <strain evidence="7 8">CCUG 46540</strain>
    </source>
</reference>
<dbReference type="PIRSF" id="PIRSF006324">
    <property type="entry name" value="LeuE"/>
    <property type="match status" value="1"/>
</dbReference>
<evidence type="ECO:0000256" key="6">
    <source>
        <dbReference type="SAM" id="Phobius"/>
    </source>
</evidence>
<protein>
    <submittedName>
        <fullName evidence="7">Lysine transporter LysE</fullName>
    </submittedName>
</protein>
<evidence type="ECO:0000256" key="5">
    <source>
        <dbReference type="ARBA" id="ARBA00023136"/>
    </source>
</evidence>
<evidence type="ECO:0000313" key="8">
    <source>
        <dbReference type="Proteomes" id="UP000242847"/>
    </source>
</evidence>
<evidence type="ECO:0000313" key="7">
    <source>
        <dbReference type="EMBL" id="ONM44366.1"/>
    </source>
</evidence>